<comment type="subcellular location">
    <subcellularLocation>
        <location evidence="1">Membrane</location>
        <topology evidence="1">Multi-pass membrane protein</topology>
    </subcellularLocation>
</comment>
<dbReference type="PANTHER" id="PTHR11266:SF116">
    <property type="entry name" value="MPV17-LIKE PROTEIN"/>
    <property type="match status" value="1"/>
</dbReference>
<sequence>ETSVSQFWPCRPGVVPKHPERRKAAGRQPSIYIELNEAPERWERARTCPSIGTASWGILTPGAAEIGASVEWCATSHRANLATRSYRLDRRMDMNKSLSPRLAGQSPSGGALTGPHRHNWLNADEQGVDARRHVAFRSGSPKSLRAPRAVVTRFLAHARFQTAPTSLLTLQTCGGGLCLGLIKMMNSRTGTAACIGRAGPLSPTSTGGPRACYRRRGKVSDGGASLSSFAGTTSSASALEVASALRSIGRLLSASIMTVADVATQFLVEKRQFPGRDDVDRHYDPSRTGRWAIVGLTLHGPYFFHAFRMLDRHFGPATSLPVVAKKTISNQIAVFPPYLVAMFSYMGILEPDCHDVPAKVKEYAPRAFVAGCAFWPIANSVNFAFVSPGGRAAYVASAGALWNGYLSFINAREPAPEERATFDVLPQ</sequence>
<dbReference type="Pfam" id="PF04117">
    <property type="entry name" value="Mpv17_PMP22"/>
    <property type="match status" value="1"/>
</dbReference>
<organism evidence="6 7">
    <name type="scientific">Thalassiosira oceanica</name>
    <name type="common">Marine diatom</name>
    <dbReference type="NCBI Taxonomy" id="159749"/>
    <lineage>
        <taxon>Eukaryota</taxon>
        <taxon>Sar</taxon>
        <taxon>Stramenopiles</taxon>
        <taxon>Ochrophyta</taxon>
        <taxon>Bacillariophyta</taxon>
        <taxon>Coscinodiscophyceae</taxon>
        <taxon>Thalassiosirophycidae</taxon>
        <taxon>Thalassiosirales</taxon>
        <taxon>Thalassiosiraceae</taxon>
        <taxon>Thalassiosira</taxon>
    </lineage>
</organism>
<keyword evidence="3" id="KW-0812">Transmembrane</keyword>
<dbReference type="GO" id="GO:0005737">
    <property type="term" value="C:cytoplasm"/>
    <property type="evidence" value="ECO:0007669"/>
    <property type="project" value="TreeGrafter"/>
</dbReference>
<keyword evidence="7" id="KW-1185">Reference proteome</keyword>
<evidence type="ECO:0000313" key="7">
    <source>
        <dbReference type="Proteomes" id="UP000266841"/>
    </source>
</evidence>
<evidence type="ECO:0000256" key="1">
    <source>
        <dbReference type="ARBA" id="ARBA00004141"/>
    </source>
</evidence>
<keyword evidence="4" id="KW-1133">Transmembrane helix</keyword>
<reference evidence="6 7" key="1">
    <citation type="journal article" date="2012" name="Genome Biol.">
        <title>Genome and low-iron response of an oceanic diatom adapted to chronic iron limitation.</title>
        <authorList>
            <person name="Lommer M."/>
            <person name="Specht M."/>
            <person name="Roy A.S."/>
            <person name="Kraemer L."/>
            <person name="Andreson R."/>
            <person name="Gutowska M.A."/>
            <person name="Wolf J."/>
            <person name="Bergner S.V."/>
            <person name="Schilhabel M.B."/>
            <person name="Klostermeier U.C."/>
            <person name="Beiko R.G."/>
            <person name="Rosenstiel P."/>
            <person name="Hippler M."/>
            <person name="Laroche J."/>
        </authorList>
    </citation>
    <scope>NUCLEOTIDE SEQUENCE [LARGE SCALE GENOMIC DNA]</scope>
    <source>
        <strain evidence="6 7">CCMP1005</strain>
    </source>
</reference>
<evidence type="ECO:0000256" key="2">
    <source>
        <dbReference type="ARBA" id="ARBA00006824"/>
    </source>
</evidence>
<evidence type="ECO:0008006" key="8">
    <source>
        <dbReference type="Google" id="ProtNLM"/>
    </source>
</evidence>
<dbReference type="OrthoDB" id="10267969at2759"/>
<feature type="non-terminal residue" evidence="6">
    <location>
        <position position="1"/>
    </location>
</feature>
<dbReference type="eggNOG" id="KOG1944">
    <property type="taxonomic scope" value="Eukaryota"/>
</dbReference>
<dbReference type="Proteomes" id="UP000266841">
    <property type="component" value="Unassembled WGS sequence"/>
</dbReference>
<comment type="caution">
    <text evidence="6">The sequence shown here is derived from an EMBL/GenBank/DDBJ whole genome shotgun (WGS) entry which is preliminary data.</text>
</comment>
<protein>
    <recommendedName>
        <fullName evidence="8">Peroxisomal membrane protein MPV17</fullName>
    </recommendedName>
</protein>
<comment type="similarity">
    <text evidence="2">Belongs to the peroxisomal membrane protein PXMP2/4 family.</text>
</comment>
<evidence type="ECO:0000256" key="4">
    <source>
        <dbReference type="ARBA" id="ARBA00022989"/>
    </source>
</evidence>
<keyword evidence="5" id="KW-0472">Membrane</keyword>
<name>K0SKD3_THAOC</name>
<evidence type="ECO:0000256" key="3">
    <source>
        <dbReference type="ARBA" id="ARBA00022692"/>
    </source>
</evidence>
<dbReference type="AlphaFoldDB" id="K0SKD3"/>
<dbReference type="PANTHER" id="PTHR11266">
    <property type="entry name" value="PEROXISOMAL MEMBRANE PROTEIN 2, PXMP2 MPV17"/>
    <property type="match status" value="1"/>
</dbReference>
<evidence type="ECO:0000313" key="6">
    <source>
        <dbReference type="EMBL" id="EJK65444.1"/>
    </source>
</evidence>
<proteinExistence type="inferred from homology"/>
<evidence type="ECO:0000256" key="5">
    <source>
        <dbReference type="ARBA" id="ARBA00023136"/>
    </source>
</evidence>
<dbReference type="EMBL" id="AGNL01015814">
    <property type="protein sequence ID" value="EJK65444.1"/>
    <property type="molecule type" value="Genomic_DNA"/>
</dbReference>
<dbReference type="InterPro" id="IPR007248">
    <property type="entry name" value="Mpv17_PMP22"/>
</dbReference>
<gene>
    <name evidence="6" type="ORF">THAOC_13691</name>
</gene>
<dbReference type="GO" id="GO:0016020">
    <property type="term" value="C:membrane"/>
    <property type="evidence" value="ECO:0007669"/>
    <property type="project" value="UniProtKB-SubCell"/>
</dbReference>
<accession>K0SKD3</accession>